<proteinExistence type="inferred from homology"/>
<evidence type="ECO:0000256" key="3">
    <source>
        <dbReference type="ARBA" id="ARBA00012328"/>
    </source>
</evidence>
<keyword evidence="7" id="KW-0808">Transferase</keyword>
<dbReference type="InterPro" id="IPR006700">
    <property type="entry name" value="RsmE"/>
</dbReference>
<evidence type="ECO:0000256" key="9">
    <source>
        <dbReference type="ARBA" id="ARBA00025699"/>
    </source>
</evidence>
<dbReference type="InterPro" id="IPR015947">
    <property type="entry name" value="PUA-like_sf"/>
</dbReference>
<evidence type="ECO:0000256" key="4">
    <source>
        <dbReference type="ARBA" id="ARBA00022490"/>
    </source>
</evidence>
<dbReference type="InterPro" id="IPR029026">
    <property type="entry name" value="tRNA_m1G_MTases_N"/>
</dbReference>
<evidence type="ECO:0000256" key="5">
    <source>
        <dbReference type="ARBA" id="ARBA00022552"/>
    </source>
</evidence>
<reference evidence="13" key="1">
    <citation type="submission" date="2018-05" db="EMBL/GenBank/DDBJ databases">
        <authorList>
            <person name="Lanie J.A."/>
            <person name="Ng W.-L."/>
            <person name="Kazmierczak K.M."/>
            <person name="Andrzejewski T.M."/>
            <person name="Davidsen T.M."/>
            <person name="Wayne K.J."/>
            <person name="Tettelin H."/>
            <person name="Glass J.I."/>
            <person name="Rusch D."/>
            <person name="Podicherti R."/>
            <person name="Tsui H.-C.T."/>
            <person name="Winkler M.E."/>
        </authorList>
    </citation>
    <scope>NUCLEOTIDE SEQUENCE</scope>
</reference>
<evidence type="ECO:0000256" key="7">
    <source>
        <dbReference type="ARBA" id="ARBA00022679"/>
    </source>
</evidence>
<keyword evidence="4" id="KW-0963">Cytoplasm</keyword>
<keyword evidence="5" id="KW-0698">rRNA processing</keyword>
<dbReference type="NCBIfam" id="NF008692">
    <property type="entry name" value="PRK11713.1-5"/>
    <property type="match status" value="1"/>
</dbReference>
<dbReference type="Pfam" id="PF04452">
    <property type="entry name" value="Methyltrans_RNA"/>
    <property type="match status" value="1"/>
</dbReference>
<dbReference type="InterPro" id="IPR029028">
    <property type="entry name" value="Alpha/beta_knot_MTases"/>
</dbReference>
<dbReference type="InterPro" id="IPR046886">
    <property type="entry name" value="RsmE_MTase_dom"/>
</dbReference>
<organism evidence="13">
    <name type="scientific">marine metagenome</name>
    <dbReference type="NCBI Taxonomy" id="408172"/>
    <lineage>
        <taxon>unclassified sequences</taxon>
        <taxon>metagenomes</taxon>
        <taxon>ecological metagenomes</taxon>
    </lineage>
</organism>
<comment type="catalytic activity">
    <reaction evidence="10">
        <text>uridine(1498) in 16S rRNA + S-adenosyl-L-methionine = N(3)-methyluridine(1498) in 16S rRNA + S-adenosyl-L-homocysteine + H(+)</text>
        <dbReference type="Rhea" id="RHEA:42920"/>
        <dbReference type="Rhea" id="RHEA-COMP:10283"/>
        <dbReference type="Rhea" id="RHEA-COMP:10284"/>
        <dbReference type="ChEBI" id="CHEBI:15378"/>
        <dbReference type="ChEBI" id="CHEBI:57856"/>
        <dbReference type="ChEBI" id="CHEBI:59789"/>
        <dbReference type="ChEBI" id="CHEBI:65315"/>
        <dbReference type="ChEBI" id="CHEBI:74502"/>
        <dbReference type="EC" id="2.1.1.193"/>
    </reaction>
</comment>
<dbReference type="GO" id="GO:0070475">
    <property type="term" value="P:rRNA base methylation"/>
    <property type="evidence" value="ECO:0007669"/>
    <property type="project" value="TreeGrafter"/>
</dbReference>
<comment type="subcellular location">
    <subcellularLocation>
        <location evidence="1">Cytoplasm</location>
    </subcellularLocation>
</comment>
<dbReference type="PIRSF" id="PIRSF015601">
    <property type="entry name" value="MTase_slr0722"/>
    <property type="match status" value="1"/>
</dbReference>
<keyword evidence="8" id="KW-0949">S-adenosyl-L-methionine</keyword>
<evidence type="ECO:0000256" key="10">
    <source>
        <dbReference type="ARBA" id="ARBA00047944"/>
    </source>
</evidence>
<dbReference type="CDD" id="cd18084">
    <property type="entry name" value="RsmE-like"/>
    <property type="match status" value="1"/>
</dbReference>
<dbReference type="NCBIfam" id="TIGR00046">
    <property type="entry name" value="RsmE family RNA methyltransferase"/>
    <property type="match status" value="1"/>
</dbReference>
<dbReference type="GO" id="GO:0005737">
    <property type="term" value="C:cytoplasm"/>
    <property type="evidence" value="ECO:0007669"/>
    <property type="project" value="UniProtKB-SubCell"/>
</dbReference>
<evidence type="ECO:0000256" key="2">
    <source>
        <dbReference type="ARBA" id="ARBA00005528"/>
    </source>
</evidence>
<feature type="domain" description="Ribosomal RNA small subunit methyltransferase E PUA-like" evidence="12">
    <location>
        <begin position="20"/>
        <end position="58"/>
    </location>
</feature>
<evidence type="ECO:0000313" key="13">
    <source>
        <dbReference type="EMBL" id="SVA06672.1"/>
    </source>
</evidence>
<dbReference type="SUPFAM" id="SSF75217">
    <property type="entry name" value="alpha/beta knot"/>
    <property type="match status" value="1"/>
</dbReference>
<comment type="similarity">
    <text evidence="2">Belongs to the RNA methyltransferase RsmE family.</text>
</comment>
<evidence type="ECO:0000259" key="11">
    <source>
        <dbReference type="Pfam" id="PF04452"/>
    </source>
</evidence>
<name>A0A381SRP6_9ZZZZ</name>
<feature type="domain" description="Ribosomal RNA small subunit methyltransferase E methyltransferase" evidence="11">
    <location>
        <begin position="77"/>
        <end position="236"/>
    </location>
</feature>
<sequence length="242" mass="27087">MRTTRVYYEGKLTTKSIVFLPNKSAHHLINVLRMKPGDTVYLFNEPFGEFIGHIESAARLDVAIAIESQCRTPEVPPLTIRLGLGLSKGVRMDYAIQKSAELGVGNITPLYTQYGEVRLKQTERLEKRLQHWRQIAIKACEQSGRLSIPEIHPPIPIENWLKTSNESCRLILDVRGVQTLDRLEANNLIEVTIGPEGGFSSKELKMASDQGFTAVSLGPRILRTETAPIAALAILQHRYGDM</sequence>
<protein>
    <recommendedName>
        <fullName evidence="3">16S rRNA (uracil(1498)-N(3))-methyltransferase</fullName>
        <ecNumber evidence="3">2.1.1.193</ecNumber>
    </recommendedName>
</protein>
<dbReference type="AlphaFoldDB" id="A0A381SRP6"/>
<dbReference type="SUPFAM" id="SSF88697">
    <property type="entry name" value="PUA domain-like"/>
    <property type="match status" value="1"/>
</dbReference>
<dbReference type="Pfam" id="PF20260">
    <property type="entry name" value="PUA_4"/>
    <property type="match status" value="1"/>
</dbReference>
<evidence type="ECO:0000256" key="8">
    <source>
        <dbReference type="ARBA" id="ARBA00022691"/>
    </source>
</evidence>
<comment type="function">
    <text evidence="9">Specifically methylates the N3 position of the uracil ring of uridine 1498 (m3U1498) in 16S rRNA. Acts on the fully assembled 30S ribosomal subunit.</text>
</comment>
<evidence type="ECO:0000256" key="1">
    <source>
        <dbReference type="ARBA" id="ARBA00004496"/>
    </source>
</evidence>
<gene>
    <name evidence="13" type="ORF">METZ01_LOCUS59526</name>
</gene>
<keyword evidence="6" id="KW-0489">Methyltransferase</keyword>
<dbReference type="InterPro" id="IPR046887">
    <property type="entry name" value="RsmE_PUA-like"/>
</dbReference>
<dbReference type="Gene3D" id="2.40.240.20">
    <property type="entry name" value="Hypothetical PUA domain-like, domain 1"/>
    <property type="match status" value="1"/>
</dbReference>
<dbReference type="EC" id="2.1.1.193" evidence="3"/>
<dbReference type="PANTHER" id="PTHR30027:SF3">
    <property type="entry name" value="16S RRNA (URACIL(1498)-N(3))-METHYLTRANSFERASE"/>
    <property type="match status" value="1"/>
</dbReference>
<dbReference type="Gene3D" id="3.40.1280.10">
    <property type="match status" value="1"/>
</dbReference>
<evidence type="ECO:0000256" key="6">
    <source>
        <dbReference type="ARBA" id="ARBA00022603"/>
    </source>
</evidence>
<accession>A0A381SRP6</accession>
<dbReference type="EMBL" id="UINC01003478">
    <property type="protein sequence ID" value="SVA06672.1"/>
    <property type="molecule type" value="Genomic_DNA"/>
</dbReference>
<dbReference type="GO" id="GO:0070042">
    <property type="term" value="F:rRNA (uridine-N3-)-methyltransferase activity"/>
    <property type="evidence" value="ECO:0007669"/>
    <property type="project" value="TreeGrafter"/>
</dbReference>
<dbReference type="PANTHER" id="PTHR30027">
    <property type="entry name" value="RIBOSOMAL RNA SMALL SUBUNIT METHYLTRANSFERASE E"/>
    <property type="match status" value="1"/>
</dbReference>
<evidence type="ECO:0000259" key="12">
    <source>
        <dbReference type="Pfam" id="PF20260"/>
    </source>
</evidence>